<name>A0A9J5XRC3_SOLCO</name>
<comment type="caution">
    <text evidence="2">The sequence shown here is derived from an EMBL/GenBank/DDBJ whole genome shotgun (WGS) entry which is preliminary data.</text>
</comment>
<reference evidence="2 3" key="1">
    <citation type="submission" date="2020-09" db="EMBL/GenBank/DDBJ databases">
        <title>De no assembly of potato wild relative species, Solanum commersonii.</title>
        <authorList>
            <person name="Cho K."/>
        </authorList>
    </citation>
    <scope>NUCLEOTIDE SEQUENCE [LARGE SCALE GENOMIC DNA]</scope>
    <source>
        <strain evidence="2">LZ3.2</strain>
        <tissue evidence="2">Leaf</tissue>
    </source>
</reference>
<proteinExistence type="predicted"/>
<dbReference type="AlphaFoldDB" id="A0A9J5XRC3"/>
<evidence type="ECO:0000313" key="2">
    <source>
        <dbReference type="EMBL" id="KAG5590341.1"/>
    </source>
</evidence>
<evidence type="ECO:0000313" key="3">
    <source>
        <dbReference type="Proteomes" id="UP000824120"/>
    </source>
</evidence>
<dbReference type="Proteomes" id="UP000824120">
    <property type="component" value="Chromosome 8"/>
</dbReference>
<accession>A0A9J5XRC3</accession>
<gene>
    <name evidence="2" type="ORF">H5410_040855</name>
</gene>
<organism evidence="2 3">
    <name type="scientific">Solanum commersonii</name>
    <name type="common">Commerson's wild potato</name>
    <name type="synonym">Commerson's nightshade</name>
    <dbReference type="NCBI Taxonomy" id="4109"/>
    <lineage>
        <taxon>Eukaryota</taxon>
        <taxon>Viridiplantae</taxon>
        <taxon>Streptophyta</taxon>
        <taxon>Embryophyta</taxon>
        <taxon>Tracheophyta</taxon>
        <taxon>Spermatophyta</taxon>
        <taxon>Magnoliopsida</taxon>
        <taxon>eudicotyledons</taxon>
        <taxon>Gunneridae</taxon>
        <taxon>Pentapetalae</taxon>
        <taxon>asterids</taxon>
        <taxon>lamiids</taxon>
        <taxon>Solanales</taxon>
        <taxon>Solanaceae</taxon>
        <taxon>Solanoideae</taxon>
        <taxon>Solaneae</taxon>
        <taxon>Solanum</taxon>
    </lineage>
</organism>
<protein>
    <submittedName>
        <fullName evidence="2">Uncharacterized protein</fullName>
    </submittedName>
</protein>
<evidence type="ECO:0000256" key="1">
    <source>
        <dbReference type="SAM" id="MobiDB-lite"/>
    </source>
</evidence>
<dbReference type="EMBL" id="JACXVP010000008">
    <property type="protein sequence ID" value="KAG5590341.1"/>
    <property type="molecule type" value="Genomic_DNA"/>
</dbReference>
<feature type="region of interest" description="Disordered" evidence="1">
    <location>
        <begin position="1"/>
        <end position="20"/>
    </location>
</feature>
<keyword evidence="3" id="KW-1185">Reference proteome</keyword>
<feature type="compositionally biased region" description="Basic and acidic residues" evidence="1">
    <location>
        <begin position="1"/>
        <end position="13"/>
    </location>
</feature>
<sequence length="147" mass="16759">MRSETSEDMHEAQPYEEESPVDALKKAKDFLAKLKDKFMASRLGSEIEALCLGKINKLCSLRNYVKILVYFNSYVVRLPLRILTCLIYDWADHRQGSAHWNKRRSPGRSATRQLGSAIFMPSVLHSFHPPCSFLPSSVYALPQTPNT</sequence>